<dbReference type="EMBL" id="JAUEPO010000004">
    <property type="protein sequence ID" value="KAK3324691.1"/>
    <property type="molecule type" value="Genomic_DNA"/>
</dbReference>
<accession>A0AAE0M9T1</accession>
<evidence type="ECO:0000256" key="1">
    <source>
        <dbReference type="SAM" id="MobiDB-lite"/>
    </source>
</evidence>
<feature type="compositionally biased region" description="Polar residues" evidence="1">
    <location>
        <begin position="507"/>
        <end position="520"/>
    </location>
</feature>
<feature type="compositionally biased region" description="Polar residues" evidence="1">
    <location>
        <begin position="199"/>
        <end position="208"/>
    </location>
</feature>
<sequence length="555" mass="61007">MRTLGGLLAETYAAWLRSVSSCCGYDEKPRQSTEKSIIVLREQPSFIPPPIAAPLWSNERPYDGTLEQERGRLGRRSSSRGSGSTRRLWLSRSVSRRPQISGPSDFRHIQSESFQFPGPVHQQPAPFRPLELSIYLPDNRLSPLLPGLADDEGRITPPPPVHHAAGSRQWDSSSGTLTNDRSYSSMSFHIPRKHIREGSNVSSSNTVTPPRIPPKSRARAYTSPSPSPSPDRLIERIASAMIEKERLQAEIDSVVERQSIYVNSRPSTGHGLKGEELENDLNHSNNSLFNQNPWLMGGADLEPMPSIPALPAAAPSFAERVDNRPRTAPATRANLHANANIPTVAQPMTPQETTLALAAAAFNSHPPTTPLSYTRVRIENSPTKEFKDDALFDRPLAPPLPLVLRPPLRKKKSFSRVSSWLFPGTEDHKRGMSLDSVTNLPRPVKESDGFYQCISPPSATTPTAPGVGSMFEHHHRQREGDNSEDTVSSVSTWETEEDEDEDDEGQTVPTAWSPGSSPVIKNSPKHTPVIERRATFGRGNGGVAGFRPQSVGVAM</sequence>
<gene>
    <name evidence="2" type="ORF">B0T19DRAFT_444090</name>
</gene>
<protein>
    <submittedName>
        <fullName evidence="2">Uncharacterized protein</fullName>
    </submittedName>
</protein>
<dbReference type="AlphaFoldDB" id="A0AAE0M9T1"/>
<feature type="region of interest" description="Disordered" evidence="1">
    <location>
        <begin position="47"/>
        <end position="105"/>
    </location>
</feature>
<feature type="region of interest" description="Disordered" evidence="1">
    <location>
        <begin position="145"/>
        <end position="232"/>
    </location>
</feature>
<feature type="compositionally biased region" description="Polar residues" evidence="1">
    <location>
        <begin position="169"/>
        <end position="187"/>
    </location>
</feature>
<reference evidence="2" key="2">
    <citation type="submission" date="2023-06" db="EMBL/GenBank/DDBJ databases">
        <authorList>
            <consortium name="Lawrence Berkeley National Laboratory"/>
            <person name="Haridas S."/>
            <person name="Hensen N."/>
            <person name="Bonometti L."/>
            <person name="Westerberg I."/>
            <person name="Brannstrom I.O."/>
            <person name="Guillou S."/>
            <person name="Cros-Aarteil S."/>
            <person name="Calhoun S."/>
            <person name="Kuo A."/>
            <person name="Mondo S."/>
            <person name="Pangilinan J."/>
            <person name="Riley R."/>
            <person name="Labutti K."/>
            <person name="Andreopoulos B."/>
            <person name="Lipzen A."/>
            <person name="Chen C."/>
            <person name="Yanf M."/>
            <person name="Daum C."/>
            <person name="Ng V."/>
            <person name="Clum A."/>
            <person name="Steindorff A."/>
            <person name="Ohm R."/>
            <person name="Martin F."/>
            <person name="Silar P."/>
            <person name="Natvig D."/>
            <person name="Lalanne C."/>
            <person name="Gautier V."/>
            <person name="Ament-Velasquez S.L."/>
            <person name="Kruys A."/>
            <person name="Hutchinson M.I."/>
            <person name="Powell A.J."/>
            <person name="Barry K."/>
            <person name="Miller A.N."/>
            <person name="Grigoriev I.V."/>
            <person name="Debuchy R."/>
            <person name="Gladieux P."/>
            <person name="Thoren M.H."/>
            <person name="Johannesson H."/>
        </authorList>
    </citation>
    <scope>NUCLEOTIDE SEQUENCE</scope>
    <source>
        <strain evidence="2">SMH4131-1</strain>
    </source>
</reference>
<name>A0AAE0M9T1_9PEZI</name>
<feature type="compositionally biased region" description="Low complexity" evidence="1">
    <location>
        <begin position="79"/>
        <end position="97"/>
    </location>
</feature>
<feature type="compositionally biased region" description="Low complexity" evidence="1">
    <location>
        <begin position="455"/>
        <end position="465"/>
    </location>
</feature>
<reference evidence="2" key="1">
    <citation type="journal article" date="2023" name="Mol. Phylogenet. Evol.">
        <title>Genome-scale phylogeny and comparative genomics of the fungal order Sordariales.</title>
        <authorList>
            <person name="Hensen N."/>
            <person name="Bonometti L."/>
            <person name="Westerberg I."/>
            <person name="Brannstrom I.O."/>
            <person name="Guillou S."/>
            <person name="Cros-Aarteil S."/>
            <person name="Calhoun S."/>
            <person name="Haridas S."/>
            <person name="Kuo A."/>
            <person name="Mondo S."/>
            <person name="Pangilinan J."/>
            <person name="Riley R."/>
            <person name="LaButti K."/>
            <person name="Andreopoulos B."/>
            <person name="Lipzen A."/>
            <person name="Chen C."/>
            <person name="Yan M."/>
            <person name="Daum C."/>
            <person name="Ng V."/>
            <person name="Clum A."/>
            <person name="Steindorff A."/>
            <person name="Ohm R.A."/>
            <person name="Martin F."/>
            <person name="Silar P."/>
            <person name="Natvig D.O."/>
            <person name="Lalanne C."/>
            <person name="Gautier V."/>
            <person name="Ament-Velasquez S.L."/>
            <person name="Kruys A."/>
            <person name="Hutchinson M.I."/>
            <person name="Powell A.J."/>
            <person name="Barry K."/>
            <person name="Miller A.N."/>
            <person name="Grigoriev I.V."/>
            <person name="Debuchy R."/>
            <person name="Gladieux P."/>
            <person name="Hiltunen Thoren M."/>
            <person name="Johannesson H."/>
        </authorList>
    </citation>
    <scope>NUCLEOTIDE SEQUENCE</scope>
    <source>
        <strain evidence="2">SMH4131-1</strain>
    </source>
</reference>
<feature type="compositionally biased region" description="Acidic residues" evidence="1">
    <location>
        <begin position="494"/>
        <end position="505"/>
    </location>
</feature>
<feature type="region of interest" description="Disordered" evidence="1">
    <location>
        <begin position="450"/>
        <end position="555"/>
    </location>
</feature>
<organism evidence="2 3">
    <name type="scientific">Cercophora scortea</name>
    <dbReference type="NCBI Taxonomy" id="314031"/>
    <lineage>
        <taxon>Eukaryota</taxon>
        <taxon>Fungi</taxon>
        <taxon>Dikarya</taxon>
        <taxon>Ascomycota</taxon>
        <taxon>Pezizomycotina</taxon>
        <taxon>Sordariomycetes</taxon>
        <taxon>Sordariomycetidae</taxon>
        <taxon>Sordariales</taxon>
        <taxon>Lasiosphaeriaceae</taxon>
        <taxon>Cercophora</taxon>
    </lineage>
</organism>
<comment type="caution">
    <text evidence="2">The sequence shown here is derived from an EMBL/GenBank/DDBJ whole genome shotgun (WGS) entry which is preliminary data.</text>
</comment>
<evidence type="ECO:0000313" key="3">
    <source>
        <dbReference type="Proteomes" id="UP001286456"/>
    </source>
</evidence>
<keyword evidence="3" id="KW-1185">Reference proteome</keyword>
<dbReference type="Proteomes" id="UP001286456">
    <property type="component" value="Unassembled WGS sequence"/>
</dbReference>
<evidence type="ECO:0000313" key="2">
    <source>
        <dbReference type="EMBL" id="KAK3324691.1"/>
    </source>
</evidence>
<proteinExistence type="predicted"/>